<feature type="domain" description="Transglycosylase SLT" evidence="1">
    <location>
        <begin position="64"/>
        <end position="153"/>
    </location>
</feature>
<dbReference type="EMBL" id="LR797150">
    <property type="protein sequence ID" value="CAB4189853.1"/>
    <property type="molecule type" value="Genomic_DNA"/>
</dbReference>
<protein>
    <submittedName>
        <fullName evidence="4">LT_GEWL domain containing protein</fullName>
    </submittedName>
</protein>
<organism evidence="4">
    <name type="scientific">uncultured Caudovirales phage</name>
    <dbReference type="NCBI Taxonomy" id="2100421"/>
    <lineage>
        <taxon>Viruses</taxon>
        <taxon>Duplodnaviria</taxon>
        <taxon>Heunggongvirae</taxon>
        <taxon>Uroviricota</taxon>
        <taxon>Caudoviricetes</taxon>
        <taxon>Peduoviridae</taxon>
        <taxon>Maltschvirus</taxon>
        <taxon>Maltschvirus maltsch</taxon>
    </lineage>
</organism>
<dbReference type="InterPro" id="IPR008258">
    <property type="entry name" value="Transglycosylase_SLT_dom_1"/>
</dbReference>
<proteinExistence type="predicted"/>
<reference evidence="4" key="1">
    <citation type="submission" date="2020-05" db="EMBL/GenBank/DDBJ databases">
        <authorList>
            <person name="Chiriac C."/>
            <person name="Salcher M."/>
            <person name="Ghai R."/>
            <person name="Kavagutti S V."/>
        </authorList>
    </citation>
    <scope>NUCLEOTIDE SEQUENCE</scope>
</reference>
<evidence type="ECO:0000313" key="4">
    <source>
        <dbReference type="EMBL" id="CAB4189853.1"/>
    </source>
</evidence>
<dbReference type="Pfam" id="PF01464">
    <property type="entry name" value="SLT"/>
    <property type="match status" value="1"/>
</dbReference>
<evidence type="ECO:0000259" key="1">
    <source>
        <dbReference type="Pfam" id="PF01464"/>
    </source>
</evidence>
<sequence length="173" mass="18370">MKSENTATWLRVLFVAAFLTAIVCAIALAHAEEEPPGVYFARDRGQLVQSTTTEIRSSNSVVQMVTAAAQRHGVPVNLAHGVIRIESGYRCSARNGGAIGIGQVFRATARSVGVYGNLFDCSTGLEASMRYLKLAINMHGSGCAGVSAYERGVYAPGRCTGYGRKVIAMGVRP</sequence>
<evidence type="ECO:0000313" key="2">
    <source>
        <dbReference type="EMBL" id="CAB4145961.1"/>
    </source>
</evidence>
<evidence type="ECO:0000313" key="3">
    <source>
        <dbReference type="EMBL" id="CAB4176909.1"/>
    </source>
</evidence>
<dbReference type="EMBL" id="LR796459">
    <property type="protein sequence ID" value="CAB4145961.1"/>
    <property type="molecule type" value="Genomic_DNA"/>
</dbReference>
<name>A0A6J5QZM4_9CAUD</name>
<dbReference type="EMBL" id="LR796939">
    <property type="protein sequence ID" value="CAB4176909.1"/>
    <property type="molecule type" value="Genomic_DNA"/>
</dbReference>
<dbReference type="Gene3D" id="1.10.530.10">
    <property type="match status" value="1"/>
</dbReference>
<accession>A0A6J5QZM4</accession>
<dbReference type="InterPro" id="IPR023346">
    <property type="entry name" value="Lysozyme-like_dom_sf"/>
</dbReference>
<dbReference type="SUPFAM" id="SSF53955">
    <property type="entry name" value="Lysozyme-like"/>
    <property type="match status" value="1"/>
</dbReference>
<gene>
    <name evidence="4" type="ORF">UFOVP1204_28</name>
    <name evidence="2" type="ORF">UFOVP473_73</name>
    <name evidence="3" type="ORF">UFOVP983_73</name>
</gene>
<dbReference type="CDD" id="cd00254">
    <property type="entry name" value="LT-like"/>
    <property type="match status" value="1"/>
</dbReference>